<sequence>MKKIIVASLAVAGLMSSTAFAASAGTPRLDVTLADGYNEIAGLDREINLAQAGTMTAIASRAGFVKNNFDFTISANVVLGVIDDGDNSRFGAIAGSNKGYNVFTGSSVGGSISQCGDQLEKTVENLAASAVVEGSIDLDEANGCGR</sequence>
<evidence type="ECO:0000256" key="1">
    <source>
        <dbReference type="SAM" id="SignalP"/>
    </source>
</evidence>
<dbReference type="RefSeq" id="WP_110680824.1">
    <property type="nucleotide sequence ID" value="NZ_CP154874.1"/>
</dbReference>
<dbReference type="AlphaFoldDB" id="A0A2V4MDB8"/>
<evidence type="ECO:0000313" key="2">
    <source>
        <dbReference type="EMBL" id="PYC28146.1"/>
    </source>
</evidence>
<reference evidence="2 3" key="1">
    <citation type="submission" date="2018-06" db="EMBL/GenBank/DDBJ databases">
        <title>Pseudomonas diversity within urban Lake Michigan freshwaters.</title>
        <authorList>
            <person name="Batrich M."/>
            <person name="Hatzopoulos T."/>
            <person name="Putonti C."/>
        </authorList>
    </citation>
    <scope>NUCLEOTIDE SEQUENCE [LARGE SCALE GENOMIC DNA]</scope>
    <source>
        <strain evidence="2 3">MB-090714</strain>
    </source>
</reference>
<protein>
    <submittedName>
        <fullName evidence="2">Uncharacterized protein</fullName>
    </submittedName>
</protein>
<dbReference type="EMBL" id="QJRX01000002">
    <property type="protein sequence ID" value="PYC28146.1"/>
    <property type="molecule type" value="Genomic_DNA"/>
</dbReference>
<feature type="signal peptide" evidence="1">
    <location>
        <begin position="1"/>
        <end position="21"/>
    </location>
</feature>
<keyword evidence="1" id="KW-0732">Signal</keyword>
<name>A0A2V4MDB8_AQUAC</name>
<dbReference type="Proteomes" id="UP000248146">
    <property type="component" value="Unassembled WGS sequence"/>
</dbReference>
<feature type="chain" id="PRO_5015928396" evidence="1">
    <location>
        <begin position="22"/>
        <end position="146"/>
    </location>
</feature>
<evidence type="ECO:0000313" key="3">
    <source>
        <dbReference type="Proteomes" id="UP000248146"/>
    </source>
</evidence>
<proteinExistence type="predicted"/>
<dbReference type="OrthoDB" id="6888469at2"/>
<accession>A0A2V4MDB8</accession>
<comment type="caution">
    <text evidence="2">The sequence shown here is derived from an EMBL/GenBank/DDBJ whole genome shotgun (WGS) entry which is preliminary data.</text>
</comment>
<gene>
    <name evidence="2" type="ORF">DMO17_02930</name>
</gene>
<organism evidence="2 3">
    <name type="scientific">Aquipseudomonas alcaligenes</name>
    <name type="common">Pseudomonas alcaligenes</name>
    <dbReference type="NCBI Taxonomy" id="43263"/>
    <lineage>
        <taxon>Bacteria</taxon>
        <taxon>Pseudomonadati</taxon>
        <taxon>Pseudomonadota</taxon>
        <taxon>Gammaproteobacteria</taxon>
        <taxon>Pseudomonadales</taxon>
        <taxon>Pseudomonadaceae</taxon>
        <taxon>Aquipseudomonas</taxon>
    </lineage>
</organism>